<reference evidence="2 3" key="1">
    <citation type="submission" date="2023-10" db="EMBL/GenBank/DDBJ databases">
        <title>Genome-Wide Identification Analysis in wild type Solanum Pinnatisectum Reveals Some Genes Defensing Phytophthora Infestans.</title>
        <authorList>
            <person name="Sun C."/>
        </authorList>
    </citation>
    <scope>NUCLEOTIDE SEQUENCE [LARGE SCALE GENOMIC DNA]</scope>
    <source>
        <strain evidence="2">LQN</strain>
        <tissue evidence="2">Leaf</tissue>
    </source>
</reference>
<organism evidence="2 3">
    <name type="scientific">Solanum pinnatisectum</name>
    <name type="common">tansyleaf nightshade</name>
    <dbReference type="NCBI Taxonomy" id="50273"/>
    <lineage>
        <taxon>Eukaryota</taxon>
        <taxon>Viridiplantae</taxon>
        <taxon>Streptophyta</taxon>
        <taxon>Embryophyta</taxon>
        <taxon>Tracheophyta</taxon>
        <taxon>Spermatophyta</taxon>
        <taxon>Magnoliopsida</taxon>
        <taxon>eudicotyledons</taxon>
        <taxon>Gunneridae</taxon>
        <taxon>Pentapetalae</taxon>
        <taxon>asterids</taxon>
        <taxon>lamiids</taxon>
        <taxon>Solanales</taxon>
        <taxon>Solanaceae</taxon>
        <taxon>Solanoideae</taxon>
        <taxon>Solaneae</taxon>
        <taxon>Solanum</taxon>
    </lineage>
</organism>
<dbReference type="PANTHER" id="PTHR31470:SF46">
    <property type="entry name" value="ULP1 PROTEASE FAMILY, C-TERMINAL CATALYTIC DOMAIN CONTAINING PROTEIN"/>
    <property type="match status" value="1"/>
</dbReference>
<feature type="region of interest" description="Disordered" evidence="1">
    <location>
        <begin position="233"/>
        <end position="252"/>
    </location>
</feature>
<proteinExistence type="predicted"/>
<evidence type="ECO:0008006" key="4">
    <source>
        <dbReference type="Google" id="ProtNLM"/>
    </source>
</evidence>
<evidence type="ECO:0000313" key="3">
    <source>
        <dbReference type="Proteomes" id="UP001311915"/>
    </source>
</evidence>
<dbReference type="EMBL" id="JAWPEI010000007">
    <property type="protein sequence ID" value="KAK4720813.1"/>
    <property type="molecule type" value="Genomic_DNA"/>
</dbReference>
<accession>A0AAV9L5S4</accession>
<keyword evidence="3" id="KW-1185">Reference proteome</keyword>
<evidence type="ECO:0000256" key="1">
    <source>
        <dbReference type="SAM" id="MobiDB-lite"/>
    </source>
</evidence>
<comment type="caution">
    <text evidence="2">The sequence shown here is derived from an EMBL/GenBank/DDBJ whole genome shotgun (WGS) entry which is preliminary data.</text>
</comment>
<dbReference type="AlphaFoldDB" id="A0AAV9L5S4"/>
<gene>
    <name evidence="2" type="ORF">R3W88_011046</name>
</gene>
<dbReference type="PANTHER" id="PTHR31470">
    <property type="entry name" value="CYSTEINE PROTEINASES SUPERFAMILY PROTEIN-RELATED-RELATED"/>
    <property type="match status" value="1"/>
</dbReference>
<protein>
    <recommendedName>
        <fullName evidence="4">Ubiquitin-like protease family profile domain-containing protein</fullName>
    </recommendedName>
</protein>
<name>A0AAV9L5S4_9SOLN</name>
<dbReference type="Gene3D" id="3.40.395.10">
    <property type="entry name" value="Adenoviral Proteinase, Chain A"/>
    <property type="match status" value="1"/>
</dbReference>
<evidence type="ECO:0000313" key="2">
    <source>
        <dbReference type="EMBL" id="KAK4720813.1"/>
    </source>
</evidence>
<dbReference type="Proteomes" id="UP001311915">
    <property type="component" value="Unassembled WGS sequence"/>
</dbReference>
<sequence>MNFVVAFFRNKNWFYAISQKESKFHSPKKYRFTTVNWLFKTFINDAHTRYYCSPPDDNFSTQEHMARGPIVSAFKRSIKNIIKEFFIPAEYPWHLVDDVYISVNSDGKFHWVLAVVALKKRLIRVIVEIKKLDIMMPSYLHNNGFFNQLERTDWLSLDAYNDKQTGMLLGPQHEFEAEFVQDIMQQESDSFDGIPNSKNGFCSQYLCTRYGALLWKYGTEKAKAGYVSENDYPTRPKNHFTAPTEEDLINVE</sequence>